<dbReference type="Gene3D" id="1.10.287.110">
    <property type="entry name" value="DnaJ domain"/>
    <property type="match status" value="1"/>
</dbReference>
<feature type="domain" description="J" evidence="2">
    <location>
        <begin position="8"/>
        <end position="73"/>
    </location>
</feature>
<evidence type="ECO:0000256" key="1">
    <source>
        <dbReference type="ARBA" id="ARBA00023186"/>
    </source>
</evidence>
<proteinExistence type="predicted"/>
<dbReference type="SUPFAM" id="SSF46565">
    <property type="entry name" value="Chaperone J-domain"/>
    <property type="match status" value="1"/>
</dbReference>
<dbReference type="STRING" id="329726.AM1_1111"/>
<dbReference type="SMART" id="SM00271">
    <property type="entry name" value="DnaJ"/>
    <property type="match status" value="1"/>
</dbReference>
<accession>B0C1Y4</accession>
<dbReference type="PANTHER" id="PTHR43096:SF52">
    <property type="entry name" value="DNAJ HOMOLOG 1, MITOCHONDRIAL-RELATED"/>
    <property type="match status" value="1"/>
</dbReference>
<dbReference type="PRINTS" id="PR00625">
    <property type="entry name" value="JDOMAIN"/>
</dbReference>
<dbReference type="HOGENOM" id="CLU_017633_0_0_3"/>
<name>B0C1Y4_ACAM1</name>
<protein>
    <submittedName>
        <fullName evidence="3">Chaperone DnaJ family</fullName>
    </submittedName>
</protein>
<dbReference type="FunFam" id="1.10.287.110:FF:000034">
    <property type="entry name" value="Chaperone protein DnaJ"/>
    <property type="match status" value="1"/>
</dbReference>
<dbReference type="InterPro" id="IPR002939">
    <property type="entry name" value="DnaJ_C"/>
</dbReference>
<dbReference type="Pfam" id="PF01556">
    <property type="entry name" value="DnaJ_C"/>
    <property type="match status" value="1"/>
</dbReference>
<dbReference type="InterPro" id="IPR018253">
    <property type="entry name" value="DnaJ_domain_CS"/>
</dbReference>
<dbReference type="Pfam" id="PF00226">
    <property type="entry name" value="DnaJ"/>
    <property type="match status" value="1"/>
</dbReference>
<dbReference type="InterPro" id="IPR001623">
    <property type="entry name" value="DnaJ_domain"/>
</dbReference>
<reference evidence="3 4" key="1">
    <citation type="journal article" date="2008" name="Proc. Natl. Acad. Sci. U.S.A.">
        <title>Niche adaptation and genome expansion in the chlorophyll d-producing cyanobacterium Acaryochloris marina.</title>
        <authorList>
            <person name="Swingley W.D."/>
            <person name="Chen M."/>
            <person name="Cheung P.C."/>
            <person name="Conrad A.L."/>
            <person name="Dejesa L.C."/>
            <person name="Hao J."/>
            <person name="Honchak B.M."/>
            <person name="Karbach L.E."/>
            <person name="Kurdoglu A."/>
            <person name="Lahiri S."/>
            <person name="Mastrian S.D."/>
            <person name="Miyashita H."/>
            <person name="Page L."/>
            <person name="Ramakrishna P."/>
            <person name="Satoh S."/>
            <person name="Sattley W.M."/>
            <person name="Shimada Y."/>
            <person name="Taylor H.L."/>
            <person name="Tomo T."/>
            <person name="Tsuchiya T."/>
            <person name="Wang Z.T."/>
            <person name="Raymond J."/>
            <person name="Mimuro M."/>
            <person name="Blankenship R.E."/>
            <person name="Touchman J.W."/>
        </authorList>
    </citation>
    <scope>NUCLEOTIDE SEQUENCE [LARGE SCALE GENOMIC DNA]</scope>
    <source>
        <strain evidence="4">MBIC 11017</strain>
    </source>
</reference>
<dbReference type="KEGG" id="amr:AM1_1111"/>
<evidence type="ECO:0000313" key="4">
    <source>
        <dbReference type="Proteomes" id="UP000000268"/>
    </source>
</evidence>
<dbReference type="GO" id="GO:0051082">
    <property type="term" value="F:unfolded protein binding"/>
    <property type="evidence" value="ECO:0007669"/>
    <property type="project" value="InterPro"/>
</dbReference>
<dbReference type="RefSeq" id="WP_012161704.1">
    <property type="nucleotide sequence ID" value="NC_009925.1"/>
</dbReference>
<dbReference type="AlphaFoldDB" id="B0C1Y4"/>
<dbReference type="PROSITE" id="PS00636">
    <property type="entry name" value="DNAJ_1"/>
    <property type="match status" value="1"/>
</dbReference>
<dbReference type="GO" id="GO:0005737">
    <property type="term" value="C:cytoplasm"/>
    <property type="evidence" value="ECO:0007669"/>
    <property type="project" value="TreeGrafter"/>
</dbReference>
<dbReference type="GO" id="GO:0042026">
    <property type="term" value="P:protein refolding"/>
    <property type="evidence" value="ECO:0007669"/>
    <property type="project" value="TreeGrafter"/>
</dbReference>
<dbReference type="CDD" id="cd06257">
    <property type="entry name" value="DnaJ"/>
    <property type="match status" value="1"/>
</dbReference>
<dbReference type="InterPro" id="IPR008971">
    <property type="entry name" value="HSP40/DnaJ_pept-bd"/>
</dbReference>
<gene>
    <name evidence="3" type="ordered locus">AM1_1111</name>
</gene>
<organism evidence="3 4">
    <name type="scientific">Acaryochloris marina (strain MBIC 11017)</name>
    <dbReference type="NCBI Taxonomy" id="329726"/>
    <lineage>
        <taxon>Bacteria</taxon>
        <taxon>Bacillati</taxon>
        <taxon>Cyanobacteriota</taxon>
        <taxon>Cyanophyceae</taxon>
        <taxon>Acaryochloridales</taxon>
        <taxon>Acaryochloridaceae</taxon>
        <taxon>Acaryochloris</taxon>
    </lineage>
</organism>
<dbReference type="InterPro" id="IPR036869">
    <property type="entry name" value="J_dom_sf"/>
</dbReference>
<dbReference type="PROSITE" id="PS50076">
    <property type="entry name" value="DNAJ_2"/>
    <property type="match status" value="1"/>
</dbReference>
<dbReference type="CDD" id="cd10747">
    <property type="entry name" value="DnaJ_C"/>
    <property type="match status" value="1"/>
</dbReference>
<dbReference type="OrthoDB" id="9779889at2"/>
<dbReference type="Gene3D" id="2.60.260.20">
    <property type="entry name" value="Urease metallochaperone UreE, N-terminal domain"/>
    <property type="match status" value="2"/>
</dbReference>
<sequence length="328" mass="35796">MPAADYKDYYQILGVSKSSSEAEIKRVFRKLARKYHPDMNPGDKTAEAKFKEISEAYEVLSDPDKRRKYDQFGQYWNQAGGQGSGFDFDFGQYGSFDDFINELLGRFSGGFGAGNASTRSQSTSYRGGASSTPGFGGFQDFAGFNTPGISADAEADLKLTFSEALKGVEKRLTIGGTETITVRIPPGAKPDNRIRVKGKGQVNPLNQSRGDLYLKVKLDAHPFFKFDKENILCTLPIAPDEAALGAKVDIPTPTGEVSMNIPAGIKSGQSLRLRGKGWPSAKGSASDLVVKIQIVPPPDLSTTEKELYEKLANLRQYDPRSNLLEKSP</sequence>
<keyword evidence="4" id="KW-1185">Reference proteome</keyword>
<dbReference type="Proteomes" id="UP000000268">
    <property type="component" value="Chromosome"/>
</dbReference>
<dbReference type="PANTHER" id="PTHR43096">
    <property type="entry name" value="DNAJ HOMOLOG 1, MITOCHONDRIAL-RELATED"/>
    <property type="match status" value="1"/>
</dbReference>
<evidence type="ECO:0000313" key="3">
    <source>
        <dbReference type="EMBL" id="ABW26150.1"/>
    </source>
</evidence>
<dbReference type="SUPFAM" id="SSF49493">
    <property type="entry name" value="HSP40/DnaJ peptide-binding domain"/>
    <property type="match status" value="2"/>
</dbReference>
<keyword evidence="1" id="KW-0143">Chaperone</keyword>
<dbReference type="eggNOG" id="COG0484">
    <property type="taxonomic scope" value="Bacteria"/>
</dbReference>
<evidence type="ECO:0000259" key="2">
    <source>
        <dbReference type="PROSITE" id="PS50076"/>
    </source>
</evidence>
<dbReference type="EMBL" id="CP000828">
    <property type="protein sequence ID" value="ABW26150.1"/>
    <property type="molecule type" value="Genomic_DNA"/>
</dbReference>